<keyword evidence="1" id="KW-0812">Transmembrane</keyword>
<organism evidence="2 3">
    <name type="scientific">Merdimmobilis hominis</name>
    <dbReference type="NCBI Taxonomy" id="2897707"/>
    <lineage>
        <taxon>Bacteria</taxon>
        <taxon>Bacillati</taxon>
        <taxon>Bacillota</taxon>
        <taxon>Clostridia</taxon>
        <taxon>Eubacteriales</taxon>
        <taxon>Oscillospiraceae</taxon>
        <taxon>Merdimmobilis</taxon>
    </lineage>
</organism>
<keyword evidence="1" id="KW-0472">Membrane</keyword>
<gene>
    <name evidence="2" type="ORF">H6A12_10175</name>
</gene>
<keyword evidence="3" id="KW-1185">Reference proteome</keyword>
<evidence type="ECO:0000313" key="2">
    <source>
        <dbReference type="EMBL" id="MBM6921522.1"/>
    </source>
</evidence>
<reference evidence="2" key="2">
    <citation type="journal article" date="2021" name="Sci. Rep.">
        <title>The distribution of antibiotic resistance genes in chicken gut microbiota commensals.</title>
        <authorList>
            <person name="Juricova H."/>
            <person name="Matiasovicova J."/>
            <person name="Kubasova T."/>
            <person name="Cejkova D."/>
            <person name="Rychlik I."/>
        </authorList>
    </citation>
    <scope>NUCLEOTIDE SEQUENCE</scope>
    <source>
        <strain evidence="2">An559</strain>
    </source>
</reference>
<evidence type="ECO:0000313" key="3">
    <source>
        <dbReference type="Proteomes" id="UP000774750"/>
    </source>
</evidence>
<reference evidence="2" key="1">
    <citation type="submission" date="2020-08" db="EMBL/GenBank/DDBJ databases">
        <authorList>
            <person name="Cejkova D."/>
            <person name="Kubasova T."/>
            <person name="Jahodarova E."/>
            <person name="Rychlik I."/>
        </authorList>
    </citation>
    <scope>NUCLEOTIDE SEQUENCE</scope>
    <source>
        <strain evidence="2">An559</strain>
    </source>
</reference>
<accession>A0A939BF07</accession>
<feature type="transmembrane region" description="Helical" evidence="1">
    <location>
        <begin position="54"/>
        <end position="75"/>
    </location>
</feature>
<name>A0A939BF07_9FIRM</name>
<protein>
    <submittedName>
        <fullName evidence="2">Uncharacterized protein</fullName>
    </submittedName>
</protein>
<comment type="caution">
    <text evidence="2">The sequence shown here is derived from an EMBL/GenBank/DDBJ whole genome shotgun (WGS) entry which is preliminary data.</text>
</comment>
<dbReference type="Proteomes" id="UP000774750">
    <property type="component" value="Unassembled WGS sequence"/>
</dbReference>
<dbReference type="EMBL" id="JACJKY010000018">
    <property type="protein sequence ID" value="MBM6921522.1"/>
    <property type="molecule type" value="Genomic_DNA"/>
</dbReference>
<evidence type="ECO:0000256" key="1">
    <source>
        <dbReference type="SAM" id="Phobius"/>
    </source>
</evidence>
<dbReference type="RefSeq" id="WP_204447528.1">
    <property type="nucleotide sequence ID" value="NZ_JACJKY010000018.1"/>
</dbReference>
<proteinExistence type="predicted"/>
<sequence length="76" mass="7871">MANVSTSGQIRLRLARDQKAGGVVPTGTDAFFPAEVPSAPVHPDTVTHGHGDTVAVHVASVYACLVVAVYGDWVLS</sequence>
<keyword evidence="1" id="KW-1133">Transmembrane helix</keyword>
<dbReference type="AlphaFoldDB" id="A0A939BF07"/>